<name>A0A4Q0YZG4_9GAMM</name>
<dbReference type="RefSeq" id="WP_129121000.1">
    <property type="nucleotide sequence ID" value="NZ_PEIB01000002.1"/>
</dbReference>
<dbReference type="PANTHER" id="PTHR43800:SF1">
    <property type="entry name" value="PEPTIDYL-LYSINE N-ACETYLTRANSFERASE YJAB"/>
    <property type="match status" value="1"/>
</dbReference>
<keyword evidence="5" id="KW-1185">Reference proteome</keyword>
<organism evidence="4 5">
    <name type="scientific">Veronia nyctiphanis</name>
    <dbReference type="NCBI Taxonomy" id="1278244"/>
    <lineage>
        <taxon>Bacteria</taxon>
        <taxon>Pseudomonadati</taxon>
        <taxon>Pseudomonadota</taxon>
        <taxon>Gammaproteobacteria</taxon>
        <taxon>Vibrionales</taxon>
        <taxon>Vibrionaceae</taxon>
        <taxon>Veronia</taxon>
    </lineage>
</organism>
<protein>
    <recommendedName>
        <fullName evidence="3">N-acetyltransferase domain-containing protein</fullName>
    </recommendedName>
</protein>
<dbReference type="CDD" id="cd04301">
    <property type="entry name" value="NAT_SF"/>
    <property type="match status" value="1"/>
</dbReference>
<reference evidence="4 5" key="1">
    <citation type="submission" date="2017-10" db="EMBL/GenBank/DDBJ databases">
        <title>Nyctiphanis sp. nov., isolated from the stomach of the euphausiid Nyctiphanes simplex (Hansen, 1911) in the Gulf of California.</title>
        <authorList>
            <person name="Gomez-Gil B."/>
            <person name="Aguilar-Mendez M."/>
            <person name="Lopez-Cortes A."/>
            <person name="Gomez-Gutierrez J."/>
            <person name="Roque A."/>
            <person name="Lang E."/>
            <person name="Gonzalez-Castillo A."/>
        </authorList>
    </citation>
    <scope>NUCLEOTIDE SEQUENCE [LARGE SCALE GENOMIC DNA]</scope>
    <source>
        <strain evidence="4 5">CAIM 600</strain>
    </source>
</reference>
<dbReference type="GO" id="GO:0016747">
    <property type="term" value="F:acyltransferase activity, transferring groups other than amino-acyl groups"/>
    <property type="evidence" value="ECO:0007669"/>
    <property type="project" value="InterPro"/>
</dbReference>
<evidence type="ECO:0000259" key="3">
    <source>
        <dbReference type="PROSITE" id="PS51186"/>
    </source>
</evidence>
<dbReference type="OrthoDB" id="9789605at2"/>
<dbReference type="InterPro" id="IPR016181">
    <property type="entry name" value="Acyl_CoA_acyltransferase"/>
</dbReference>
<dbReference type="InterPro" id="IPR000182">
    <property type="entry name" value="GNAT_dom"/>
</dbReference>
<comment type="caution">
    <text evidence="4">The sequence shown here is derived from an EMBL/GenBank/DDBJ whole genome shotgun (WGS) entry which is preliminary data.</text>
</comment>
<dbReference type="PROSITE" id="PS51186">
    <property type="entry name" value="GNAT"/>
    <property type="match status" value="1"/>
</dbReference>
<keyword evidence="1" id="KW-0808">Transferase</keyword>
<dbReference type="EMBL" id="PEIB01000002">
    <property type="protein sequence ID" value="RXJ74531.1"/>
    <property type="molecule type" value="Genomic_DNA"/>
</dbReference>
<dbReference type="PANTHER" id="PTHR43800">
    <property type="entry name" value="PEPTIDYL-LYSINE N-ACETYLTRANSFERASE YJAB"/>
    <property type="match status" value="1"/>
</dbReference>
<sequence length="138" mass="16219">MQIETIHPEQFNDVIRLWETTVRACYEYYSEQHIEDIKQRVVTRQLDNLTLRAVHNLEGEMVGFIGTRNSKIAMLFIHPESQRQGFGRALVRYAVELLHCDHLEVDYRNINAIVFYRRLGFTILKSGDNTPPLVVMQK</sequence>
<evidence type="ECO:0000313" key="5">
    <source>
        <dbReference type="Proteomes" id="UP000290287"/>
    </source>
</evidence>
<dbReference type="Proteomes" id="UP000290287">
    <property type="component" value="Unassembled WGS sequence"/>
</dbReference>
<evidence type="ECO:0000256" key="1">
    <source>
        <dbReference type="ARBA" id="ARBA00022679"/>
    </source>
</evidence>
<dbReference type="AlphaFoldDB" id="A0A4Q0YZG4"/>
<feature type="domain" description="N-acetyltransferase" evidence="3">
    <location>
        <begin position="1"/>
        <end position="138"/>
    </location>
</feature>
<keyword evidence="2" id="KW-0012">Acyltransferase</keyword>
<dbReference type="SUPFAM" id="SSF55729">
    <property type="entry name" value="Acyl-CoA N-acyltransferases (Nat)"/>
    <property type="match status" value="1"/>
</dbReference>
<evidence type="ECO:0000313" key="4">
    <source>
        <dbReference type="EMBL" id="RXJ74531.1"/>
    </source>
</evidence>
<proteinExistence type="predicted"/>
<gene>
    <name evidence="4" type="ORF">CS022_02855</name>
</gene>
<evidence type="ECO:0000256" key="2">
    <source>
        <dbReference type="ARBA" id="ARBA00023315"/>
    </source>
</evidence>
<dbReference type="Gene3D" id="3.40.630.30">
    <property type="match status" value="1"/>
</dbReference>
<accession>A0A4Q0YZG4</accession>
<dbReference type="Pfam" id="PF13673">
    <property type="entry name" value="Acetyltransf_10"/>
    <property type="match status" value="1"/>
</dbReference>